<dbReference type="GO" id="GO:0003700">
    <property type="term" value="F:DNA-binding transcription factor activity"/>
    <property type="evidence" value="ECO:0007669"/>
    <property type="project" value="InterPro"/>
</dbReference>
<accession>A0A2P8CA18</accession>
<evidence type="ECO:0000313" key="6">
    <source>
        <dbReference type="EMBL" id="PSK81782.1"/>
    </source>
</evidence>
<dbReference type="OrthoDB" id="996843at2"/>
<dbReference type="InterPro" id="IPR036388">
    <property type="entry name" value="WH-like_DNA-bd_sf"/>
</dbReference>
<dbReference type="PANTHER" id="PTHR42756">
    <property type="entry name" value="TRANSCRIPTIONAL REGULATOR, MARR"/>
    <property type="match status" value="1"/>
</dbReference>
<evidence type="ECO:0000256" key="3">
    <source>
        <dbReference type="ARBA" id="ARBA00023163"/>
    </source>
</evidence>
<keyword evidence="3" id="KW-0804">Transcription</keyword>
<evidence type="ECO:0000313" key="8">
    <source>
        <dbReference type="Proteomes" id="UP000396862"/>
    </source>
</evidence>
<name>A0A2P8CA18_9BACT</name>
<evidence type="ECO:0000313" key="7">
    <source>
        <dbReference type="Proteomes" id="UP000240621"/>
    </source>
</evidence>
<dbReference type="PRINTS" id="PR00598">
    <property type="entry name" value="HTHMARR"/>
</dbReference>
<evidence type="ECO:0000256" key="2">
    <source>
        <dbReference type="ARBA" id="ARBA00023125"/>
    </source>
</evidence>
<organism evidence="6 7">
    <name type="scientific">Prolixibacter denitrificans</name>
    <dbReference type="NCBI Taxonomy" id="1541063"/>
    <lineage>
        <taxon>Bacteria</taxon>
        <taxon>Pseudomonadati</taxon>
        <taxon>Bacteroidota</taxon>
        <taxon>Bacteroidia</taxon>
        <taxon>Marinilabiliales</taxon>
        <taxon>Prolixibacteraceae</taxon>
        <taxon>Prolixibacter</taxon>
    </lineage>
</organism>
<dbReference type="InterPro" id="IPR000835">
    <property type="entry name" value="HTH_MarR-typ"/>
</dbReference>
<dbReference type="Gene3D" id="1.10.10.10">
    <property type="entry name" value="Winged helix-like DNA-binding domain superfamily/Winged helix DNA-binding domain"/>
    <property type="match status" value="1"/>
</dbReference>
<dbReference type="RefSeq" id="WP_106543077.1">
    <property type="nucleotide sequence ID" value="NZ_BLAU01000001.1"/>
</dbReference>
<evidence type="ECO:0000256" key="1">
    <source>
        <dbReference type="ARBA" id="ARBA00023015"/>
    </source>
</evidence>
<protein>
    <submittedName>
        <fullName evidence="6">DNA-binding MarR family transcriptional regulator</fullName>
    </submittedName>
</protein>
<dbReference type="Proteomes" id="UP000396862">
    <property type="component" value="Unassembled WGS sequence"/>
</dbReference>
<dbReference type="SMART" id="SM00347">
    <property type="entry name" value="HTH_MARR"/>
    <property type="match status" value="1"/>
</dbReference>
<reference evidence="5 8" key="2">
    <citation type="submission" date="2019-10" db="EMBL/GenBank/DDBJ databases">
        <title>Prolixibacter strains distinguished by the presence of nitrate reductase genes were adept at nitrate-dependent anaerobic corrosion of metallic iron and carbon steel.</title>
        <authorList>
            <person name="Iino T."/>
            <person name="Shono N."/>
            <person name="Ito K."/>
            <person name="Nakamura R."/>
            <person name="Sueoka K."/>
            <person name="Harayama S."/>
            <person name="Ohkuma M."/>
        </authorList>
    </citation>
    <scope>NUCLEOTIDE SEQUENCE [LARGE SCALE GENOMIC DNA]</scope>
    <source>
        <strain evidence="5 8">MIC1-1</strain>
    </source>
</reference>
<dbReference type="AlphaFoldDB" id="A0A2P8CA18"/>
<dbReference type="PANTHER" id="PTHR42756:SF1">
    <property type="entry name" value="TRANSCRIPTIONAL REPRESSOR OF EMRAB OPERON"/>
    <property type="match status" value="1"/>
</dbReference>
<dbReference type="GO" id="GO:0003677">
    <property type="term" value="F:DNA binding"/>
    <property type="evidence" value="ECO:0007669"/>
    <property type="project" value="UniProtKB-KW"/>
</dbReference>
<evidence type="ECO:0000259" key="4">
    <source>
        <dbReference type="PROSITE" id="PS50995"/>
    </source>
</evidence>
<comment type="caution">
    <text evidence="6">The sequence shown here is derived from an EMBL/GenBank/DDBJ whole genome shotgun (WGS) entry which is preliminary data.</text>
</comment>
<proteinExistence type="predicted"/>
<keyword evidence="8" id="KW-1185">Reference proteome</keyword>
<keyword evidence="2 6" id="KW-0238">DNA-binding</keyword>
<evidence type="ECO:0000313" key="5">
    <source>
        <dbReference type="EMBL" id="GET21299.1"/>
    </source>
</evidence>
<feature type="domain" description="HTH marR-type" evidence="4">
    <location>
        <begin position="4"/>
        <end position="138"/>
    </location>
</feature>
<gene>
    <name evidence="6" type="ORF">CLV93_108183</name>
    <name evidence="5" type="ORF">JCM18694_15450</name>
</gene>
<dbReference type="Proteomes" id="UP000240621">
    <property type="component" value="Unassembled WGS sequence"/>
</dbReference>
<dbReference type="EMBL" id="BLAU01000001">
    <property type="protein sequence ID" value="GET21299.1"/>
    <property type="molecule type" value="Genomic_DNA"/>
</dbReference>
<keyword evidence="1" id="KW-0805">Transcription regulation</keyword>
<dbReference type="SUPFAM" id="SSF46785">
    <property type="entry name" value="Winged helix' DNA-binding domain"/>
    <property type="match status" value="1"/>
</dbReference>
<reference evidence="6 7" key="1">
    <citation type="submission" date="2018-03" db="EMBL/GenBank/DDBJ databases">
        <title>Genomic Encyclopedia of Archaeal and Bacterial Type Strains, Phase II (KMG-II): from individual species to whole genera.</title>
        <authorList>
            <person name="Goeker M."/>
        </authorList>
    </citation>
    <scope>NUCLEOTIDE SEQUENCE [LARGE SCALE GENOMIC DNA]</scope>
    <source>
        <strain evidence="6 7">DSM 27267</strain>
    </source>
</reference>
<sequence>MKTEKPICQLLGQVTRLYKNKLFARFKKKDVDITFEQFAILSSLNSGKEFTQQDLANQMHKDKSIILRQINVLIDKNYIKRTQNEQDKRKKTLILTDEGFKTLEQAQNLVQNVLDELLVGISEDELSVFRHVLEKIQENSEPNDSNCQC</sequence>
<dbReference type="EMBL" id="PYGC01000008">
    <property type="protein sequence ID" value="PSK81782.1"/>
    <property type="molecule type" value="Genomic_DNA"/>
</dbReference>
<dbReference type="Pfam" id="PF01047">
    <property type="entry name" value="MarR"/>
    <property type="match status" value="1"/>
</dbReference>
<dbReference type="PROSITE" id="PS50995">
    <property type="entry name" value="HTH_MARR_2"/>
    <property type="match status" value="1"/>
</dbReference>
<dbReference type="InterPro" id="IPR036390">
    <property type="entry name" value="WH_DNA-bd_sf"/>
</dbReference>